<feature type="compositionally biased region" description="Polar residues" evidence="2">
    <location>
        <begin position="391"/>
        <end position="404"/>
    </location>
</feature>
<reference evidence="4 5" key="1">
    <citation type="submission" date="2012-10" db="EMBL/GenBank/DDBJ databases">
        <authorList>
            <person name="Zafar N."/>
            <person name="Inman J."/>
            <person name="Hall N."/>
            <person name="Lorenzi H."/>
            <person name="Caler E."/>
        </authorList>
    </citation>
    <scope>NUCLEOTIDE SEQUENCE [LARGE SCALE GENOMIC DNA]</scope>
    <source>
        <strain evidence="4 5">IP1</strain>
    </source>
</reference>
<dbReference type="PROSITE" id="PS00125">
    <property type="entry name" value="SER_THR_PHOSPHATASE"/>
    <property type="match status" value="1"/>
</dbReference>
<evidence type="ECO:0000313" key="4">
    <source>
        <dbReference type="EMBL" id="ELP84807.1"/>
    </source>
</evidence>
<dbReference type="Gene3D" id="3.60.21.10">
    <property type="match status" value="1"/>
</dbReference>
<dbReference type="GO" id="GO:0033192">
    <property type="term" value="F:calmodulin-dependent protein phosphatase activity"/>
    <property type="evidence" value="ECO:0007669"/>
    <property type="project" value="InterPro"/>
</dbReference>
<dbReference type="InterPro" id="IPR006186">
    <property type="entry name" value="Ser/Thr-sp_prot-phosphatase"/>
</dbReference>
<dbReference type="GO" id="GO:0097720">
    <property type="term" value="P:calcineurin-mediated signaling"/>
    <property type="evidence" value="ECO:0007669"/>
    <property type="project" value="InterPro"/>
</dbReference>
<organism evidence="4 5">
    <name type="scientific">Entamoeba invadens IP1</name>
    <dbReference type="NCBI Taxonomy" id="370355"/>
    <lineage>
        <taxon>Eukaryota</taxon>
        <taxon>Amoebozoa</taxon>
        <taxon>Evosea</taxon>
        <taxon>Archamoebae</taxon>
        <taxon>Mastigamoebida</taxon>
        <taxon>Entamoebidae</taxon>
        <taxon>Entamoeba</taxon>
    </lineage>
</organism>
<dbReference type="OrthoDB" id="5593063at2759"/>
<dbReference type="PANTHER" id="PTHR45673">
    <property type="entry name" value="SERINE/THREONINE-PROTEIN PHOSPHATASE 2B CATALYTIC SUBUNIT 1-RELATED"/>
    <property type="match status" value="1"/>
</dbReference>
<dbReference type="SUPFAM" id="SSF56300">
    <property type="entry name" value="Metallo-dependent phosphatases"/>
    <property type="match status" value="1"/>
</dbReference>
<dbReference type="EC" id="3.1.3.16" evidence="1"/>
<proteinExistence type="inferred from homology"/>
<feature type="region of interest" description="Disordered" evidence="2">
    <location>
        <begin position="389"/>
        <end position="426"/>
    </location>
</feature>
<comment type="similarity">
    <text evidence="1">Belongs to the PPP phosphatase family.</text>
</comment>
<dbReference type="AlphaFoldDB" id="L7FK58"/>
<dbReference type="SMART" id="SM00156">
    <property type="entry name" value="PP2Ac"/>
    <property type="match status" value="1"/>
</dbReference>
<evidence type="ECO:0000259" key="3">
    <source>
        <dbReference type="PROSITE" id="PS00125"/>
    </source>
</evidence>
<sequence length="487" mass="56161">QEGRLHPLALTAILDRAQTLLRREANIITMDGQTAVFGDIHGQFYDLCNMYQDFNNTKENLLFLGDYVDRGCFGTEVIILLICLKLQFPDRIHLLRGNHECRLMTSYFNFKQECLWKYNTQIYDEFMNTFDCLPLCAIIHSDLGNFFCVHGGISPSMQRLSDISIIDRFQEPPEDGLFCDLLWSDPLDDSLYEAYSRDQQIAFQKEMYEFNSVRGCSYSYGFSAVRRFLVKNDMVCIVRGHEVQKSGCKMNFEGCSSSPVTITIFSAPNYCDVYDNDAAVLMITNEELSFLSYSCVAHPFWLPKFANAFYYTLPILLQNISQIANRVFSAIIFESVETEEDEKGVKEELTPEELDNLTKLEKVMSDPTSRISQNRLVKFAKRRRTYEGFTQALNPSNESPSRTPTQKHEKKENPQNTKVTAREARANKKTITLGLRTDYTDQDKTVFHVEASSRFDLAKKNDSANELRPVDSKDLKLEWQKLNSKHF</sequence>
<evidence type="ECO:0000313" key="5">
    <source>
        <dbReference type="Proteomes" id="UP000014680"/>
    </source>
</evidence>
<dbReference type="VEuPathDB" id="AmoebaDB:EIN_283530"/>
<dbReference type="Pfam" id="PF00149">
    <property type="entry name" value="Metallophos"/>
    <property type="match status" value="1"/>
</dbReference>
<dbReference type="KEGG" id="eiv:EIN_283530"/>
<dbReference type="EMBL" id="KB207106">
    <property type="protein sequence ID" value="ELP84807.1"/>
    <property type="molecule type" value="Genomic_DNA"/>
</dbReference>
<keyword evidence="1 4" id="KW-0378">Hydrolase</keyword>
<protein>
    <recommendedName>
        <fullName evidence="1">Serine/threonine-protein phosphatase</fullName>
        <ecNumber evidence="1">3.1.3.16</ecNumber>
    </recommendedName>
</protein>
<dbReference type="Proteomes" id="UP000014680">
    <property type="component" value="Unassembled WGS sequence"/>
</dbReference>
<dbReference type="RefSeq" id="XP_004184153.1">
    <property type="nucleotide sequence ID" value="XM_004184105.1"/>
</dbReference>
<feature type="domain" description="Serine/threonine specific protein phosphatases" evidence="3">
    <location>
        <begin position="95"/>
        <end position="100"/>
    </location>
</feature>
<dbReference type="InterPro" id="IPR029052">
    <property type="entry name" value="Metallo-depent_PP-like"/>
</dbReference>
<dbReference type="InterPro" id="IPR004843">
    <property type="entry name" value="Calcineurin-like_PHP"/>
</dbReference>
<dbReference type="GeneID" id="14883883"/>
<comment type="catalytic activity">
    <reaction evidence="1">
        <text>O-phospho-L-threonyl-[protein] + H2O = L-threonyl-[protein] + phosphate</text>
        <dbReference type="Rhea" id="RHEA:47004"/>
        <dbReference type="Rhea" id="RHEA-COMP:11060"/>
        <dbReference type="Rhea" id="RHEA-COMP:11605"/>
        <dbReference type="ChEBI" id="CHEBI:15377"/>
        <dbReference type="ChEBI" id="CHEBI:30013"/>
        <dbReference type="ChEBI" id="CHEBI:43474"/>
        <dbReference type="ChEBI" id="CHEBI:61977"/>
        <dbReference type="EC" id="3.1.3.16"/>
    </reaction>
</comment>
<evidence type="ECO:0000256" key="2">
    <source>
        <dbReference type="SAM" id="MobiDB-lite"/>
    </source>
</evidence>
<dbReference type="PRINTS" id="PR00114">
    <property type="entry name" value="STPHPHTASE"/>
</dbReference>
<dbReference type="InterPro" id="IPR043360">
    <property type="entry name" value="PP2B"/>
</dbReference>
<name>L7FK58_ENTIV</name>
<feature type="non-terminal residue" evidence="4">
    <location>
        <position position="1"/>
    </location>
</feature>
<gene>
    <name evidence="4" type="ORF">EIN_283530</name>
</gene>
<accession>L7FK58</accession>
<evidence type="ECO:0000256" key="1">
    <source>
        <dbReference type="RuleBase" id="RU004273"/>
    </source>
</evidence>
<keyword evidence="5" id="KW-1185">Reference proteome</keyword>
<dbReference type="OMA" id="PSHGLMC"/>